<dbReference type="Proteomes" id="UP000552709">
    <property type="component" value="Unassembled WGS sequence"/>
</dbReference>
<evidence type="ECO:0000313" key="1">
    <source>
        <dbReference type="EMBL" id="MBB5363704.1"/>
    </source>
</evidence>
<protein>
    <submittedName>
        <fullName evidence="1">Uncharacterized protein</fullName>
    </submittedName>
</protein>
<dbReference type="InterPro" id="IPR047928">
    <property type="entry name" value="Perm_prefix_1"/>
</dbReference>
<name>A0A7W8NDX8_9DEIO</name>
<dbReference type="AlphaFoldDB" id="A0A7W8NDX8"/>
<dbReference type="EMBL" id="JACHFL010000006">
    <property type="protein sequence ID" value="MBB5363704.1"/>
    <property type="molecule type" value="Genomic_DNA"/>
</dbReference>
<dbReference type="NCBIfam" id="NF038403">
    <property type="entry name" value="perm_prefix_1"/>
    <property type="match status" value="1"/>
</dbReference>
<comment type="caution">
    <text evidence="1">The sequence shown here is derived from an EMBL/GenBank/DDBJ whole genome shotgun (WGS) entry which is preliminary data.</text>
</comment>
<evidence type="ECO:0000313" key="2">
    <source>
        <dbReference type="Proteomes" id="UP000552709"/>
    </source>
</evidence>
<gene>
    <name evidence="1" type="ORF">HNQ08_002810</name>
</gene>
<accession>A0A7W8NDX8</accession>
<dbReference type="RefSeq" id="WP_184133083.1">
    <property type="nucleotide sequence ID" value="NZ_JACHFL010000006.1"/>
</dbReference>
<reference evidence="1 2" key="1">
    <citation type="submission" date="2020-08" db="EMBL/GenBank/DDBJ databases">
        <title>Genomic Encyclopedia of Type Strains, Phase IV (KMG-IV): sequencing the most valuable type-strain genomes for metagenomic binning, comparative biology and taxonomic classification.</title>
        <authorList>
            <person name="Goeker M."/>
        </authorList>
    </citation>
    <scope>NUCLEOTIDE SEQUENCE [LARGE SCALE GENOMIC DNA]</scope>
    <source>
        <strain evidence="1 2">DSM 27939</strain>
    </source>
</reference>
<sequence length="394" mass="41782">MNPEEQFVRRATRGLWGQKKREAQTELRGAIEDKIYRHRLLGLNETEATTAALRDLGSPRAIARELGEVHTLPQTLKVLAFTGVAGLLGLQALAQVAVINSAYSSMDLQTICRPPTAQELAAMPVAQRESLERVLGAPEGAERYQADCRRGLPMNGPVALKVADLLTALRAGGIPVSDQAGATPTTPLSIYGGPKSDIPDATYITRDIQGERYLDSSLIIPFLKQVTSLPLHLDGLTNPVLSVGDVTLQLGTSAAPVQATDLLTFALMSERQTNSALPLPITLAMPGQPKPGGPPSPRLAVLGLDGDLYAVLQNSSRLRGGETDLLSVRSLSGGALDVGLTRQSAPLIVDSVEAMDAATAQGKVAVIVYRFDASDLRSLKLTVLDPGQVKVVNP</sequence>
<proteinExistence type="predicted"/>
<organism evidence="1 2">
    <name type="scientific">Deinococcus humi</name>
    <dbReference type="NCBI Taxonomy" id="662880"/>
    <lineage>
        <taxon>Bacteria</taxon>
        <taxon>Thermotogati</taxon>
        <taxon>Deinococcota</taxon>
        <taxon>Deinococci</taxon>
        <taxon>Deinococcales</taxon>
        <taxon>Deinococcaceae</taxon>
        <taxon>Deinococcus</taxon>
    </lineage>
</organism>
<keyword evidence="2" id="KW-1185">Reference proteome</keyword>